<gene>
    <name evidence="10" type="ORF">J1836_014430</name>
    <name evidence="9" type="ORF">J1836_19040</name>
</gene>
<organism evidence="10">
    <name type="scientific">Thiothrix fructosivorans</name>
    <dbReference type="NCBI Taxonomy" id="111770"/>
    <lineage>
        <taxon>Bacteria</taxon>
        <taxon>Pseudomonadati</taxon>
        <taxon>Pseudomonadota</taxon>
        <taxon>Gammaproteobacteria</taxon>
        <taxon>Thiotrichales</taxon>
        <taxon>Thiotrichaceae</taxon>
        <taxon>Thiothrix</taxon>
    </lineage>
</organism>
<keyword evidence="4 7" id="KW-0812">Transmembrane</keyword>
<keyword evidence="3" id="KW-1003">Cell membrane</keyword>
<keyword evidence="11" id="KW-1185">Reference proteome</keyword>
<feature type="transmembrane region" description="Helical" evidence="7">
    <location>
        <begin position="248"/>
        <end position="269"/>
    </location>
</feature>
<dbReference type="InterPro" id="IPR036259">
    <property type="entry name" value="MFS_trans_sf"/>
</dbReference>
<proteinExistence type="predicted"/>
<comment type="subcellular location">
    <subcellularLocation>
        <location evidence="1">Cell membrane</location>
        <topology evidence="1">Multi-pass membrane protein</topology>
    </subcellularLocation>
</comment>
<feature type="transmembrane region" description="Helical" evidence="7">
    <location>
        <begin position="131"/>
        <end position="153"/>
    </location>
</feature>
<dbReference type="Gene3D" id="1.20.1250.20">
    <property type="entry name" value="MFS general substrate transporter like domains"/>
    <property type="match status" value="1"/>
</dbReference>
<dbReference type="GO" id="GO:0005886">
    <property type="term" value="C:plasma membrane"/>
    <property type="evidence" value="ECO:0007669"/>
    <property type="project" value="UniProtKB-SubCell"/>
</dbReference>
<keyword evidence="5 7" id="KW-1133">Transmembrane helix</keyword>
<dbReference type="AlphaFoldDB" id="A0A8B0SI90"/>
<evidence type="ECO:0000259" key="8">
    <source>
        <dbReference type="PROSITE" id="PS50850"/>
    </source>
</evidence>
<protein>
    <submittedName>
        <fullName evidence="10">MFS transporter</fullName>
    </submittedName>
</protein>
<feature type="transmembrane region" description="Helical" evidence="7">
    <location>
        <begin position="99"/>
        <end position="119"/>
    </location>
</feature>
<reference evidence="10" key="2">
    <citation type="submission" date="2021-04" db="EMBL/GenBank/DDBJ databases">
        <title>Complete Genome and methylome analysis of Thiothrix fructosivorans ATCC 49748.</title>
        <authorList>
            <person name="Fomenkov A."/>
            <person name="Sun L."/>
            <person name="Vincze T."/>
            <person name="Grabovich M.Y."/>
            <person name="Roberts R.J."/>
        </authorList>
    </citation>
    <scope>NUCLEOTIDE SEQUENCE</scope>
    <source>
        <strain evidence="10">ATCC 49748</strain>
    </source>
</reference>
<feature type="transmembrane region" description="Helical" evidence="7">
    <location>
        <begin position="302"/>
        <end position="325"/>
    </location>
</feature>
<evidence type="ECO:0000256" key="1">
    <source>
        <dbReference type="ARBA" id="ARBA00004651"/>
    </source>
</evidence>
<keyword evidence="6 7" id="KW-0472">Membrane</keyword>
<name>A0A8B0SI90_9GAMM</name>
<feature type="domain" description="Major facilitator superfamily (MFS) profile" evidence="8">
    <location>
        <begin position="8"/>
        <end position="390"/>
    </location>
</feature>
<evidence type="ECO:0000256" key="5">
    <source>
        <dbReference type="ARBA" id="ARBA00022989"/>
    </source>
</evidence>
<reference evidence="9 11" key="1">
    <citation type="submission" date="2021-03" db="EMBL/GenBank/DDBJ databases">
        <title>Draft genome and methylome analysis of Thiotrix fructosivoruns ATCC 49748.</title>
        <authorList>
            <person name="Fomenkov A."/>
            <person name="Grabovich M.Y."/>
            <person name="Roberts R.J."/>
        </authorList>
    </citation>
    <scope>NUCLEOTIDE SEQUENCE [LARGE SCALE GENOMIC DNA]</scope>
    <source>
        <strain evidence="9 11">ATCC 49748</strain>
    </source>
</reference>
<dbReference type="PANTHER" id="PTHR23517:SF2">
    <property type="entry name" value="MULTIDRUG RESISTANCE PROTEIN MDTH"/>
    <property type="match status" value="1"/>
</dbReference>
<dbReference type="Pfam" id="PF07690">
    <property type="entry name" value="MFS_1"/>
    <property type="match status" value="1"/>
</dbReference>
<evidence type="ECO:0000313" key="10">
    <source>
        <dbReference type="EMBL" id="QTX09798.1"/>
    </source>
</evidence>
<feature type="transmembrane region" description="Helical" evidence="7">
    <location>
        <begin position="43"/>
        <end position="63"/>
    </location>
</feature>
<feature type="transmembrane region" description="Helical" evidence="7">
    <location>
        <begin position="278"/>
        <end position="296"/>
    </location>
</feature>
<dbReference type="EMBL" id="CP072748">
    <property type="protein sequence ID" value="QTX09798.1"/>
    <property type="molecule type" value="Genomic_DNA"/>
</dbReference>
<feature type="transmembrane region" description="Helical" evidence="7">
    <location>
        <begin position="159"/>
        <end position="183"/>
    </location>
</feature>
<dbReference type="Gene3D" id="3.30.70.100">
    <property type="match status" value="1"/>
</dbReference>
<evidence type="ECO:0000256" key="6">
    <source>
        <dbReference type="ARBA" id="ARBA00023136"/>
    </source>
</evidence>
<dbReference type="RefSeq" id="WP_207252698.1">
    <property type="nucleotide sequence ID" value="NZ_JAFMPM010000008.1"/>
</dbReference>
<dbReference type="GO" id="GO:0022857">
    <property type="term" value="F:transmembrane transporter activity"/>
    <property type="evidence" value="ECO:0007669"/>
    <property type="project" value="InterPro"/>
</dbReference>
<feature type="transmembrane region" description="Helical" evidence="7">
    <location>
        <begin position="12"/>
        <end position="31"/>
    </location>
</feature>
<dbReference type="InterPro" id="IPR005829">
    <property type="entry name" value="Sugar_transporter_CS"/>
</dbReference>
<evidence type="ECO:0000256" key="2">
    <source>
        <dbReference type="ARBA" id="ARBA00022448"/>
    </source>
</evidence>
<evidence type="ECO:0000256" key="7">
    <source>
        <dbReference type="SAM" id="Phobius"/>
    </source>
</evidence>
<dbReference type="InterPro" id="IPR020846">
    <property type="entry name" value="MFS_dom"/>
</dbReference>
<sequence length="454" mass="48861">MNSLEWRVTASLAAIYAVRMLGLFMILPVFALYAETLPDSTPFLAGLAIGIYGLSQAVFQIPLGILSDKIGRKPVIIGGLLVFALGSILAALAHSMWLIIIGRAIQGMGAIAGPTMALAADLTREENRTRIMAVIGMTIGLSFMGGMILGPVISQFHSIGVPGIFWFTLLLALVGIALVVLAVPTPVHSTQHRDAGIIKSYLGIALRNIALLRMNAGVFIIHLVMTANFLVLPAIFEHELHLPRAEHWQVYLPVFAGSFVLAIPLIILAEKKQQIRTLLLGSTLALLLAEAGMALGHTHIDWLLAAFFLFFVSFNFLEAVQPSLVAKYSDVSIKGTAMGIFSSSQFLGIFAGGSLGGMINHTWGTTGVFVFSAVVVLGWFLIALQLPQPTFYTSRILKLDPLLFSDPQRLHDELMSVNGVQEVAIAATECIAYLKIDKTTLDEAALDAFSPPSA</sequence>
<accession>A0A8B0SI90</accession>
<evidence type="ECO:0000256" key="4">
    <source>
        <dbReference type="ARBA" id="ARBA00022692"/>
    </source>
</evidence>
<dbReference type="Proteomes" id="UP000664466">
    <property type="component" value="Unassembled WGS sequence"/>
</dbReference>
<keyword evidence="2" id="KW-0813">Transport</keyword>
<feature type="transmembrane region" description="Helical" evidence="7">
    <location>
        <begin position="365"/>
        <end position="386"/>
    </location>
</feature>
<evidence type="ECO:0000313" key="9">
    <source>
        <dbReference type="EMBL" id="MBO0614996.1"/>
    </source>
</evidence>
<dbReference type="SUPFAM" id="SSF103473">
    <property type="entry name" value="MFS general substrate transporter"/>
    <property type="match status" value="1"/>
</dbReference>
<feature type="transmembrane region" description="Helical" evidence="7">
    <location>
        <begin position="75"/>
        <end position="93"/>
    </location>
</feature>
<dbReference type="InterPro" id="IPR050171">
    <property type="entry name" value="MFS_Transporters"/>
</dbReference>
<feature type="transmembrane region" description="Helical" evidence="7">
    <location>
        <begin position="337"/>
        <end position="359"/>
    </location>
</feature>
<dbReference type="PROSITE" id="PS00216">
    <property type="entry name" value="SUGAR_TRANSPORT_1"/>
    <property type="match status" value="1"/>
</dbReference>
<feature type="transmembrane region" description="Helical" evidence="7">
    <location>
        <begin position="216"/>
        <end position="236"/>
    </location>
</feature>
<dbReference type="PROSITE" id="PS50850">
    <property type="entry name" value="MFS"/>
    <property type="match status" value="1"/>
</dbReference>
<dbReference type="InterPro" id="IPR011701">
    <property type="entry name" value="MFS"/>
</dbReference>
<dbReference type="EMBL" id="JAFMPM010000008">
    <property type="protein sequence ID" value="MBO0614996.1"/>
    <property type="molecule type" value="Genomic_DNA"/>
</dbReference>
<dbReference type="CDD" id="cd17472">
    <property type="entry name" value="MFS_YajR_like"/>
    <property type="match status" value="1"/>
</dbReference>
<evidence type="ECO:0000313" key="11">
    <source>
        <dbReference type="Proteomes" id="UP000664466"/>
    </source>
</evidence>
<evidence type="ECO:0000256" key="3">
    <source>
        <dbReference type="ARBA" id="ARBA00022475"/>
    </source>
</evidence>
<dbReference type="PANTHER" id="PTHR23517">
    <property type="entry name" value="RESISTANCE PROTEIN MDTM, PUTATIVE-RELATED-RELATED"/>
    <property type="match status" value="1"/>
</dbReference>